<dbReference type="GO" id="GO:0008270">
    <property type="term" value="F:zinc ion binding"/>
    <property type="evidence" value="ECO:0007669"/>
    <property type="project" value="UniProtKB-KW"/>
</dbReference>
<keyword evidence="3" id="KW-1003">Cell membrane</keyword>
<keyword evidence="11" id="KW-0865">Zymogen</keyword>
<dbReference type="GO" id="GO:0003700">
    <property type="term" value="F:DNA-binding transcription factor activity"/>
    <property type="evidence" value="ECO:0007669"/>
    <property type="project" value="UniProtKB-ARBA"/>
</dbReference>
<evidence type="ECO:0000256" key="15">
    <source>
        <dbReference type="ARBA" id="ARBA00073838"/>
    </source>
</evidence>
<gene>
    <name evidence="19" type="primary">stp2</name>
</gene>
<keyword evidence="12" id="KW-0539">Nucleus</keyword>
<feature type="region of interest" description="Disordered" evidence="17">
    <location>
        <begin position="223"/>
        <end position="265"/>
    </location>
</feature>
<dbReference type="Gene3D" id="3.30.160.60">
    <property type="entry name" value="Classic Zinc Finger"/>
    <property type="match status" value="1"/>
</dbReference>
<reference evidence="19" key="1">
    <citation type="submission" date="2007-08" db="EMBL/GenBank/DDBJ databases">
        <title>Nakaseomyces delphensis STP2 region.</title>
        <authorList>
            <person name="Wolfe K.H."/>
        </authorList>
    </citation>
    <scope>NUCLEOTIDE SEQUENCE</scope>
    <source>
        <strain evidence="19">CBS 2170</strain>
    </source>
</reference>
<evidence type="ECO:0000256" key="7">
    <source>
        <dbReference type="ARBA" id="ARBA00022771"/>
    </source>
</evidence>
<evidence type="ECO:0000259" key="18">
    <source>
        <dbReference type="PROSITE" id="PS50157"/>
    </source>
</evidence>
<protein>
    <recommendedName>
        <fullName evidence="15">Transcription factor STP1</fullName>
    </recommendedName>
</protein>
<organism evidence="19">
    <name type="scientific">Nakaseomyces delphensis</name>
    <name type="common">Yeast</name>
    <name type="synonym">Kluyveromyces delphensis</name>
    <dbReference type="NCBI Taxonomy" id="51657"/>
    <lineage>
        <taxon>Eukaryota</taxon>
        <taxon>Fungi</taxon>
        <taxon>Dikarya</taxon>
        <taxon>Ascomycota</taxon>
        <taxon>Saccharomycotina</taxon>
        <taxon>Saccharomycetes</taxon>
        <taxon>Saccharomycetales</taxon>
        <taxon>Saccharomycetaceae</taxon>
        <taxon>Nakaseomyces</taxon>
    </lineage>
</organism>
<evidence type="ECO:0000256" key="8">
    <source>
        <dbReference type="ARBA" id="ARBA00022833"/>
    </source>
</evidence>
<comment type="subcellular location">
    <subcellularLocation>
        <location evidence="2">Cell membrane</location>
        <topology evidence="2">Peripheral membrane protein</topology>
        <orientation evidence="2">Cytoplasmic side</orientation>
    </subcellularLocation>
    <subcellularLocation>
        <location evidence="1">Nucleus</location>
    </subcellularLocation>
</comment>
<evidence type="ECO:0000256" key="1">
    <source>
        <dbReference type="ARBA" id="ARBA00004123"/>
    </source>
</evidence>
<evidence type="ECO:0000256" key="5">
    <source>
        <dbReference type="ARBA" id="ARBA00022723"/>
    </source>
</evidence>
<proteinExistence type="predicted"/>
<evidence type="ECO:0000256" key="13">
    <source>
        <dbReference type="ARBA" id="ARBA00038616"/>
    </source>
</evidence>
<evidence type="ECO:0000256" key="10">
    <source>
        <dbReference type="ARBA" id="ARBA00023136"/>
    </source>
</evidence>
<dbReference type="GO" id="GO:0005886">
    <property type="term" value="C:plasma membrane"/>
    <property type="evidence" value="ECO:0007669"/>
    <property type="project" value="UniProtKB-SubCell"/>
</dbReference>
<dbReference type="AlphaFoldDB" id="A7WPI1"/>
<keyword evidence="9" id="KW-0238">DNA-binding</keyword>
<comment type="subunit">
    <text evidence="13">Interacts (via Region II) with SSY5; protease component of the SPS-sensor.</text>
</comment>
<keyword evidence="7 16" id="KW-0863">Zinc-finger</keyword>
<evidence type="ECO:0000256" key="4">
    <source>
        <dbReference type="ARBA" id="ARBA00022694"/>
    </source>
</evidence>
<feature type="compositionally biased region" description="Low complexity" evidence="17">
    <location>
        <begin position="239"/>
        <end position="259"/>
    </location>
</feature>
<evidence type="ECO:0000256" key="14">
    <source>
        <dbReference type="ARBA" id="ARBA00057128"/>
    </source>
</evidence>
<name>A7WPI1_NAKDE</name>
<dbReference type="SMART" id="SM00355">
    <property type="entry name" value="ZnF_C2H2"/>
    <property type="match status" value="2"/>
</dbReference>
<comment type="function">
    <text evidence="14">Transcription factor involved in the regulation of gene expression in response to extracellular amino acid levels. Synthesized as latent cytoplasmic precursor, which, upon a signal initiated by the plasma membrane SPS (SSY1-PTR3-SSY5) amino acid sensor system, becomes proteolytically activated and relocates to the nucleus, where it induces the expression of SPS-sensor-regulated genes, including the amino-acid permeases AGP1, BAP2, BAP3 and GNP1. Binding to promoters is facilitated by DAL81. Involved in the repression of genes subject to nitrogen catabolite repression and genes involved in stress response. Negatively regulated by inner nuclear membrane proteins ASI1, ASI2 and ASI3, which prevent unprocessed precursor forms that escape cytoplasmic anchoring from inducing SPS-sensor-regulated genes. May be involved in pre-tRNA splicing.</text>
</comment>
<evidence type="ECO:0000256" key="16">
    <source>
        <dbReference type="PROSITE-ProRule" id="PRU00042"/>
    </source>
</evidence>
<keyword evidence="4" id="KW-0819">tRNA processing</keyword>
<evidence type="ECO:0000256" key="3">
    <source>
        <dbReference type="ARBA" id="ARBA00022475"/>
    </source>
</evidence>
<dbReference type="PROSITE" id="PS50157">
    <property type="entry name" value="ZINC_FINGER_C2H2_2"/>
    <property type="match status" value="1"/>
</dbReference>
<keyword evidence="8" id="KW-0862">Zinc</keyword>
<feature type="region of interest" description="Disordered" evidence="17">
    <location>
        <begin position="23"/>
        <end position="43"/>
    </location>
</feature>
<evidence type="ECO:0000256" key="12">
    <source>
        <dbReference type="ARBA" id="ARBA00023242"/>
    </source>
</evidence>
<feature type="compositionally biased region" description="Basic residues" evidence="17">
    <location>
        <begin position="34"/>
        <end position="43"/>
    </location>
</feature>
<dbReference type="PROSITE" id="PS00028">
    <property type="entry name" value="ZINC_FINGER_C2H2_1"/>
    <property type="match status" value="1"/>
</dbReference>
<keyword evidence="6" id="KW-0677">Repeat</keyword>
<dbReference type="InterPro" id="IPR013087">
    <property type="entry name" value="Znf_C2H2_type"/>
</dbReference>
<dbReference type="FunFam" id="3.30.160.60:FF:002194">
    <property type="entry name" value="STP1p Transcription factor"/>
    <property type="match status" value="1"/>
</dbReference>
<dbReference type="GO" id="GO:0003677">
    <property type="term" value="F:DNA binding"/>
    <property type="evidence" value="ECO:0007669"/>
    <property type="project" value="UniProtKB-KW"/>
</dbReference>
<evidence type="ECO:0000256" key="11">
    <source>
        <dbReference type="ARBA" id="ARBA00023145"/>
    </source>
</evidence>
<accession>A7WPI1</accession>
<dbReference type="GO" id="GO:0005634">
    <property type="term" value="C:nucleus"/>
    <property type="evidence" value="ECO:0007669"/>
    <property type="project" value="UniProtKB-SubCell"/>
</dbReference>
<evidence type="ECO:0000256" key="17">
    <source>
        <dbReference type="SAM" id="MobiDB-lite"/>
    </source>
</evidence>
<evidence type="ECO:0000256" key="9">
    <source>
        <dbReference type="ARBA" id="ARBA00023125"/>
    </source>
</evidence>
<evidence type="ECO:0000256" key="2">
    <source>
        <dbReference type="ARBA" id="ARBA00004413"/>
    </source>
</evidence>
<dbReference type="PhylomeDB" id="A7WPI1"/>
<dbReference type="GO" id="GO:0045944">
    <property type="term" value="P:positive regulation of transcription by RNA polymerase II"/>
    <property type="evidence" value="ECO:0007669"/>
    <property type="project" value="UniProtKB-ARBA"/>
</dbReference>
<dbReference type="SUPFAM" id="SSF57667">
    <property type="entry name" value="beta-beta-alpha zinc fingers"/>
    <property type="match status" value="1"/>
</dbReference>
<keyword evidence="10" id="KW-0472">Membrane</keyword>
<evidence type="ECO:0000256" key="6">
    <source>
        <dbReference type="ARBA" id="ARBA00022737"/>
    </source>
</evidence>
<sequence>MLSLLKAHSLWRVVRDLIETIVPDGPSQATGSPQKKKYRKKKKKEDATELFPKIEYNDDIALGTAVSCSMDTPMRVSFGVDNNKVSSQFIEAEPEAQEKEKEKEKEFVCHYCDARFRIRGYLTRHIKKHALEKAYHCPFYEINETPAKRCHNSGGFSRRDTFKTHMKARHLVYPDGVKFAERQQSSAHCARCGAFIPKAARFVEDHLESGQCPALPMGYVSENLRKSSSDPPSWLASPQQQQQQRLSMSPSGIGAAASSGKRRNRMKKIITSNGTCRYISTLQSWVEPKVLQNKEALEAMAIMASETGRNDVLTSMDDNRFVLDAKSYVNIHSKSESKKKGRGQAKKKNFTMATTTTTTISPTCSTVKLEQPAVAEGLISPANSTSSSTGTMSNSPISHNALEPVYSDSSLTASFESIQNNNKIAQMETTNTLDHLLPNMAELDKISFDAMLAYCPLDTEHNVAASNGTTFEQPTFNDNNIITDTIDNQYAETGFGVLPQLQQSQLLQQSQQQQQQLQQIQQQHAMKKYINDNVVMPSNNNKFMEDHGNQFYPLDDATLTEMHVKETQKYMQYYHQFFNTN</sequence>
<dbReference type="GO" id="GO:0008033">
    <property type="term" value="P:tRNA processing"/>
    <property type="evidence" value="ECO:0007669"/>
    <property type="project" value="UniProtKB-KW"/>
</dbReference>
<dbReference type="InterPro" id="IPR036236">
    <property type="entry name" value="Znf_C2H2_sf"/>
</dbReference>
<dbReference type="EMBL" id="AM850118">
    <property type="protein sequence ID" value="CAO98835.1"/>
    <property type="molecule type" value="Genomic_DNA"/>
</dbReference>
<evidence type="ECO:0000313" key="19">
    <source>
        <dbReference type="EMBL" id="CAO98835.1"/>
    </source>
</evidence>
<feature type="domain" description="C2H2-type" evidence="18">
    <location>
        <begin position="107"/>
        <end position="134"/>
    </location>
</feature>
<keyword evidence="5" id="KW-0479">Metal-binding</keyword>